<reference evidence="1 2" key="1">
    <citation type="submission" date="2016-02" db="EMBL/GenBank/DDBJ databases">
        <title>Band-tailed pigeon sequencing and assembly.</title>
        <authorList>
            <person name="Soares A.E."/>
            <person name="Novak B.J."/>
            <person name="Rice E.S."/>
            <person name="O'Connell B."/>
            <person name="Chang D."/>
            <person name="Weber S."/>
            <person name="Shapiro B."/>
        </authorList>
    </citation>
    <scope>NUCLEOTIDE SEQUENCE [LARGE SCALE GENOMIC DNA]</scope>
    <source>
        <strain evidence="1">BTP2013</strain>
        <tissue evidence="1">Blood</tissue>
    </source>
</reference>
<dbReference type="EMBL" id="LSYS01008075">
    <property type="protein sequence ID" value="OPJ69725.1"/>
    <property type="molecule type" value="Genomic_DNA"/>
</dbReference>
<name>A0A1V4JCH0_PATFA</name>
<proteinExistence type="predicted"/>
<dbReference type="AlphaFoldDB" id="A0A1V4JCH0"/>
<comment type="caution">
    <text evidence="1">The sequence shown here is derived from an EMBL/GenBank/DDBJ whole genome shotgun (WGS) entry which is preliminary data.</text>
</comment>
<evidence type="ECO:0000313" key="1">
    <source>
        <dbReference type="EMBL" id="OPJ69725.1"/>
    </source>
</evidence>
<accession>A0A1V4JCH0</accession>
<keyword evidence="2" id="KW-1185">Reference proteome</keyword>
<evidence type="ECO:0000313" key="2">
    <source>
        <dbReference type="Proteomes" id="UP000190648"/>
    </source>
</evidence>
<protein>
    <submittedName>
        <fullName evidence="1">Uncharacterized protein</fullName>
    </submittedName>
</protein>
<organism evidence="1 2">
    <name type="scientific">Patagioenas fasciata monilis</name>
    <dbReference type="NCBI Taxonomy" id="372326"/>
    <lineage>
        <taxon>Eukaryota</taxon>
        <taxon>Metazoa</taxon>
        <taxon>Chordata</taxon>
        <taxon>Craniata</taxon>
        <taxon>Vertebrata</taxon>
        <taxon>Euteleostomi</taxon>
        <taxon>Archelosauria</taxon>
        <taxon>Archosauria</taxon>
        <taxon>Dinosauria</taxon>
        <taxon>Saurischia</taxon>
        <taxon>Theropoda</taxon>
        <taxon>Coelurosauria</taxon>
        <taxon>Aves</taxon>
        <taxon>Neognathae</taxon>
        <taxon>Neoaves</taxon>
        <taxon>Columbimorphae</taxon>
        <taxon>Columbiformes</taxon>
        <taxon>Columbidae</taxon>
        <taxon>Patagioenas</taxon>
    </lineage>
</organism>
<dbReference type="Proteomes" id="UP000190648">
    <property type="component" value="Unassembled WGS sequence"/>
</dbReference>
<gene>
    <name evidence="1" type="ORF">AV530_012705</name>
</gene>
<sequence length="104" mass="11537">MLTYLLGTGRLCYCYLHQVTCRSLTTPCGLWANTARLEVGPIVGRRAATSQPIPSRKRISVLPLAVHQKSIIGIFHDWVKNTLAPIYTSHHHKGDAAEGQNIVF</sequence>